<comment type="caution">
    <text evidence="2">The sequence shown here is derived from an EMBL/GenBank/DDBJ whole genome shotgun (WGS) entry which is preliminary data.</text>
</comment>
<proteinExistence type="predicted"/>
<feature type="transmembrane region" description="Helical" evidence="1">
    <location>
        <begin position="28"/>
        <end position="46"/>
    </location>
</feature>
<keyword evidence="1" id="KW-0812">Transmembrane</keyword>
<organism evidence="2 3">
    <name type="scientific">Candidatus Faecivivens stercoripullorum</name>
    <dbReference type="NCBI Taxonomy" id="2840805"/>
    <lineage>
        <taxon>Bacteria</taxon>
        <taxon>Bacillati</taxon>
        <taxon>Bacillota</taxon>
        <taxon>Clostridia</taxon>
        <taxon>Eubacteriales</taxon>
        <taxon>Oscillospiraceae</taxon>
        <taxon>Oscillospiraceae incertae sedis</taxon>
        <taxon>Candidatus Faecivivens</taxon>
    </lineage>
</organism>
<name>A0A9D1H5L5_9FIRM</name>
<evidence type="ECO:0000313" key="2">
    <source>
        <dbReference type="EMBL" id="HIT93646.1"/>
    </source>
</evidence>
<gene>
    <name evidence="2" type="ORF">IAC43_00520</name>
</gene>
<keyword evidence="1" id="KW-0472">Membrane</keyword>
<dbReference type="Proteomes" id="UP000824160">
    <property type="component" value="Unassembled WGS sequence"/>
</dbReference>
<accession>A0A9D1H5L5</accession>
<evidence type="ECO:0000256" key="1">
    <source>
        <dbReference type="SAM" id="Phobius"/>
    </source>
</evidence>
<dbReference type="EMBL" id="DVLW01000017">
    <property type="protein sequence ID" value="HIT93646.1"/>
    <property type="molecule type" value="Genomic_DNA"/>
</dbReference>
<evidence type="ECO:0008006" key="4">
    <source>
        <dbReference type="Google" id="ProtNLM"/>
    </source>
</evidence>
<protein>
    <recommendedName>
        <fullName evidence="4">Stage III sporulation protein AD</fullName>
    </recommendedName>
</protein>
<reference evidence="2" key="1">
    <citation type="submission" date="2020-10" db="EMBL/GenBank/DDBJ databases">
        <authorList>
            <person name="Gilroy R."/>
        </authorList>
    </citation>
    <scope>NUCLEOTIDE SEQUENCE</scope>
    <source>
        <strain evidence="2">ChiBcec7-5410</strain>
    </source>
</reference>
<sequence>MEQFGSLIAAAVVLTVITLLLKNWKPEYAMLLSVGCMVLFTGWTVLRMIPVFSTIGSLAENAGVETVYIKILLRCLGISLLSEIGESLCREAGQVSAASQISLAGKVLILESCMPVYRKLLELSLSLME</sequence>
<reference evidence="2" key="2">
    <citation type="journal article" date="2021" name="PeerJ">
        <title>Extensive microbial diversity within the chicken gut microbiome revealed by metagenomics and culture.</title>
        <authorList>
            <person name="Gilroy R."/>
            <person name="Ravi A."/>
            <person name="Getino M."/>
            <person name="Pursley I."/>
            <person name="Horton D.L."/>
            <person name="Alikhan N.F."/>
            <person name="Baker D."/>
            <person name="Gharbi K."/>
            <person name="Hall N."/>
            <person name="Watson M."/>
            <person name="Adriaenssens E.M."/>
            <person name="Foster-Nyarko E."/>
            <person name="Jarju S."/>
            <person name="Secka A."/>
            <person name="Antonio M."/>
            <person name="Oren A."/>
            <person name="Chaudhuri R.R."/>
            <person name="La Ragione R."/>
            <person name="Hildebrand F."/>
            <person name="Pallen M.J."/>
        </authorList>
    </citation>
    <scope>NUCLEOTIDE SEQUENCE</scope>
    <source>
        <strain evidence="2">ChiBcec7-5410</strain>
    </source>
</reference>
<dbReference type="AlphaFoldDB" id="A0A9D1H5L5"/>
<keyword evidence="1" id="KW-1133">Transmembrane helix</keyword>
<dbReference type="Pfam" id="PF06686">
    <property type="entry name" value="SpoIIIAC"/>
    <property type="match status" value="1"/>
</dbReference>
<evidence type="ECO:0000313" key="3">
    <source>
        <dbReference type="Proteomes" id="UP000824160"/>
    </source>
</evidence>
<dbReference type="InterPro" id="IPR025664">
    <property type="entry name" value="Spore_III_AC/AD"/>
</dbReference>